<dbReference type="InterPro" id="IPR002818">
    <property type="entry name" value="DJ-1/PfpI"/>
</dbReference>
<dbReference type="SUPFAM" id="SSF52317">
    <property type="entry name" value="Class I glutamine amidotransferase-like"/>
    <property type="match status" value="1"/>
</dbReference>
<comment type="caution">
    <text evidence="2">The sequence shown here is derived from an EMBL/GenBank/DDBJ whole genome shotgun (WGS) entry which is preliminary data.</text>
</comment>
<gene>
    <name evidence="2" type="ORF">GXX48_20355</name>
</gene>
<feature type="domain" description="DJ-1/PfpI" evidence="1">
    <location>
        <begin position="9"/>
        <end position="137"/>
    </location>
</feature>
<dbReference type="EMBL" id="DUMN01000580">
    <property type="protein sequence ID" value="HHV69961.1"/>
    <property type="molecule type" value="Genomic_DNA"/>
</dbReference>
<dbReference type="AlphaFoldDB" id="A0A7V6PFE5"/>
<evidence type="ECO:0000259" key="1">
    <source>
        <dbReference type="Pfam" id="PF01965"/>
    </source>
</evidence>
<reference evidence="2 3" key="1">
    <citation type="journal article" date="2020" name="Biotechnol. Biofuels">
        <title>New insights from the biogas microbiome by comprehensive genome-resolved metagenomics of nearly 1600 species originating from multiple anaerobic digesters.</title>
        <authorList>
            <person name="Campanaro S."/>
            <person name="Treu L."/>
            <person name="Rodriguez-R L.M."/>
            <person name="Kovalovszki A."/>
            <person name="Ziels R.M."/>
            <person name="Maus I."/>
            <person name="Zhu X."/>
            <person name="Kougias P.G."/>
            <person name="Basile A."/>
            <person name="Luo G."/>
            <person name="Schluter A."/>
            <person name="Konstantinidis K.T."/>
            <person name="Angelidaki I."/>
        </authorList>
    </citation>
    <scope>NUCLEOTIDE SEQUENCE [LARGE SCALE GENOMIC DNA]</scope>
    <source>
        <strain evidence="2">AS04akNAM_66</strain>
    </source>
</reference>
<dbReference type="PANTHER" id="PTHR43130:SF3">
    <property type="entry name" value="HTH-TYPE TRANSCRIPTIONAL REGULATOR RV1931C"/>
    <property type="match status" value="1"/>
</dbReference>
<dbReference type="InterPro" id="IPR052158">
    <property type="entry name" value="INH-QAR"/>
</dbReference>
<name>A0A7V6PFE5_9HYPH</name>
<accession>A0A7V6PFE5</accession>
<organism evidence="2 3">
    <name type="scientific">Brucella intermedia</name>
    <dbReference type="NCBI Taxonomy" id="94625"/>
    <lineage>
        <taxon>Bacteria</taxon>
        <taxon>Pseudomonadati</taxon>
        <taxon>Pseudomonadota</taxon>
        <taxon>Alphaproteobacteria</taxon>
        <taxon>Hyphomicrobiales</taxon>
        <taxon>Brucellaceae</taxon>
        <taxon>Brucella/Ochrobactrum group</taxon>
        <taxon>Brucella</taxon>
    </lineage>
</organism>
<dbReference type="InterPro" id="IPR029062">
    <property type="entry name" value="Class_I_gatase-like"/>
</dbReference>
<dbReference type="Pfam" id="PF01965">
    <property type="entry name" value="DJ-1_PfpI"/>
    <property type="match status" value="1"/>
</dbReference>
<evidence type="ECO:0000313" key="2">
    <source>
        <dbReference type="EMBL" id="HHV69961.1"/>
    </source>
</evidence>
<dbReference type="GO" id="GO:0006355">
    <property type="term" value="P:regulation of DNA-templated transcription"/>
    <property type="evidence" value="ECO:0007669"/>
    <property type="project" value="TreeGrafter"/>
</dbReference>
<sequence>MKRPQSEEKRIVFYILDEFSLQAVSGALAVLRLANETSGRTAYSWRIASHGGEPVLSACGLELRPNGSLEEERQKIPTAEQPSMVVICGGHEMANASRALNSWVRECAIHRIPVATLAGGAFVPAGAGLYHDKRWATLAFVLPIWQRLE</sequence>
<protein>
    <recommendedName>
        <fullName evidence="1">DJ-1/PfpI domain-containing protein</fullName>
    </recommendedName>
</protein>
<proteinExistence type="predicted"/>
<dbReference type="Gene3D" id="3.40.50.880">
    <property type="match status" value="1"/>
</dbReference>
<dbReference type="PANTHER" id="PTHR43130">
    <property type="entry name" value="ARAC-FAMILY TRANSCRIPTIONAL REGULATOR"/>
    <property type="match status" value="1"/>
</dbReference>
<dbReference type="Proteomes" id="UP000551563">
    <property type="component" value="Unassembled WGS sequence"/>
</dbReference>
<evidence type="ECO:0000313" key="3">
    <source>
        <dbReference type="Proteomes" id="UP000551563"/>
    </source>
</evidence>